<proteinExistence type="predicted"/>
<evidence type="ECO:0000313" key="1">
    <source>
        <dbReference type="EMBL" id="GAF75194.1"/>
    </source>
</evidence>
<dbReference type="EMBL" id="BARS01009476">
    <property type="protein sequence ID" value="GAF75194.1"/>
    <property type="molecule type" value="Genomic_DNA"/>
</dbReference>
<gene>
    <name evidence="1" type="ORF">S01H1_17813</name>
</gene>
<comment type="caution">
    <text evidence="1">The sequence shown here is derived from an EMBL/GenBank/DDBJ whole genome shotgun (WGS) entry which is preliminary data.</text>
</comment>
<accession>X0S2B6</accession>
<evidence type="ECO:0008006" key="2">
    <source>
        <dbReference type="Google" id="ProtNLM"/>
    </source>
</evidence>
<organism evidence="1">
    <name type="scientific">marine sediment metagenome</name>
    <dbReference type="NCBI Taxonomy" id="412755"/>
    <lineage>
        <taxon>unclassified sequences</taxon>
        <taxon>metagenomes</taxon>
        <taxon>ecological metagenomes</taxon>
    </lineage>
</organism>
<feature type="non-terminal residue" evidence="1">
    <location>
        <position position="1"/>
    </location>
</feature>
<sequence>DVDDGNVVYTILTAAATSSDGNYDTKDAADVSVTNVDNDTAGITVSVISGDTTEAGAGTATFTVVLDTEPTSDVTIDLTSSDTGEGTVGVSSVVFTAVTWSTSQTVTVTGVDDWLDDGDIVYTIQTAAATSVDLVYAGEDAADVQVTNVDDDTAGIAVSAISGDTTEDLGTAQFTVVLETKPTSDVTIGISSSNTGEGTVSTGSLTFTSGDWDTARTVTVTGVNDDIDDGDVVYTIITAAAVSVDGNYDTMNASDVPVRNVDNDTAGITVSVISGDTTEGLGEATFTVVLETEPTSDVVIGLTSSAPDEGTVGAASVTFTPVNWSVLQTVTVTGVNDFVI</sequence>
<reference evidence="1" key="1">
    <citation type="journal article" date="2014" name="Front. Microbiol.">
        <title>High frequency of phylogenetically diverse reductive dehalogenase-homologous genes in deep subseafloor sedimentary metagenomes.</title>
        <authorList>
            <person name="Kawai M."/>
            <person name="Futagami T."/>
            <person name="Toyoda A."/>
            <person name="Takaki Y."/>
            <person name="Nishi S."/>
            <person name="Hori S."/>
            <person name="Arai W."/>
            <person name="Tsubouchi T."/>
            <person name="Morono Y."/>
            <person name="Uchiyama I."/>
            <person name="Ito T."/>
            <person name="Fujiyama A."/>
            <person name="Inagaki F."/>
            <person name="Takami H."/>
        </authorList>
    </citation>
    <scope>NUCLEOTIDE SEQUENCE</scope>
    <source>
        <strain evidence="1">Expedition CK06-06</strain>
    </source>
</reference>
<dbReference type="AlphaFoldDB" id="X0S2B6"/>
<feature type="non-terminal residue" evidence="1">
    <location>
        <position position="340"/>
    </location>
</feature>
<name>X0S2B6_9ZZZZ</name>
<protein>
    <recommendedName>
        <fullName evidence="2">Calx-beta domain-containing protein</fullName>
    </recommendedName>
</protein>